<evidence type="ECO:0000313" key="2">
    <source>
        <dbReference type="EMBL" id="RCW33857.1"/>
    </source>
</evidence>
<name>A0A2T0XH52_9BACT</name>
<evidence type="ECO:0000313" key="3">
    <source>
        <dbReference type="Proteomes" id="UP000252733"/>
    </source>
</evidence>
<accession>A0A2T0XH52</accession>
<keyword evidence="3" id="KW-1185">Reference proteome</keyword>
<proteinExistence type="predicted"/>
<sequence>MVFVSFFCKNFTKPISGLVRLDLSARIRLNFRLARKALKSPIKPSLQSPARKTDRPARLSTRKPRLSIKYTYIQ</sequence>
<feature type="region of interest" description="Disordered" evidence="1">
    <location>
        <begin position="42"/>
        <end position="74"/>
    </location>
</feature>
<dbReference type="EMBL" id="QPIZ01000012">
    <property type="protein sequence ID" value="RCW33857.1"/>
    <property type="molecule type" value="Genomic_DNA"/>
</dbReference>
<protein>
    <submittedName>
        <fullName evidence="2">Uncharacterized protein</fullName>
    </submittedName>
</protein>
<dbReference type="AlphaFoldDB" id="A0A2T0XH52"/>
<reference evidence="2 3" key="1">
    <citation type="submission" date="2018-07" db="EMBL/GenBank/DDBJ databases">
        <title>Freshwater and sediment microbial communities from various areas in North America, analyzing microbe dynamics in response to fracking.</title>
        <authorList>
            <person name="Lamendella R."/>
        </authorList>
    </citation>
    <scope>NUCLEOTIDE SEQUENCE [LARGE SCALE GENOMIC DNA]</scope>
    <source>
        <strain evidence="2 3">160A</strain>
    </source>
</reference>
<evidence type="ECO:0000256" key="1">
    <source>
        <dbReference type="SAM" id="MobiDB-lite"/>
    </source>
</evidence>
<dbReference type="Proteomes" id="UP000252733">
    <property type="component" value="Unassembled WGS sequence"/>
</dbReference>
<comment type="caution">
    <text evidence="2">The sequence shown here is derived from an EMBL/GenBank/DDBJ whole genome shotgun (WGS) entry which is preliminary data.</text>
</comment>
<organism evidence="2 3">
    <name type="scientific">Marinilabilia salmonicolor</name>
    <dbReference type="NCBI Taxonomy" id="989"/>
    <lineage>
        <taxon>Bacteria</taxon>
        <taxon>Pseudomonadati</taxon>
        <taxon>Bacteroidota</taxon>
        <taxon>Bacteroidia</taxon>
        <taxon>Marinilabiliales</taxon>
        <taxon>Marinilabiliaceae</taxon>
        <taxon>Marinilabilia</taxon>
    </lineage>
</organism>
<gene>
    <name evidence="2" type="ORF">DFO77_11219</name>
</gene>